<dbReference type="Pfam" id="PF00172">
    <property type="entry name" value="Zn_clus"/>
    <property type="match status" value="1"/>
</dbReference>
<dbReference type="GO" id="GO:0000981">
    <property type="term" value="F:DNA-binding transcription factor activity, RNA polymerase II-specific"/>
    <property type="evidence" value="ECO:0007669"/>
    <property type="project" value="InterPro"/>
</dbReference>
<feature type="region of interest" description="Disordered" evidence="3">
    <location>
        <begin position="1"/>
        <end position="32"/>
    </location>
</feature>
<feature type="compositionally biased region" description="Low complexity" evidence="3">
    <location>
        <begin position="9"/>
        <end position="25"/>
    </location>
</feature>
<dbReference type="InterPro" id="IPR007219">
    <property type="entry name" value="XnlR_reg_dom"/>
</dbReference>
<organism evidence="5 6">
    <name type="scientific">Zymoseptoria brevis</name>
    <dbReference type="NCBI Taxonomy" id="1047168"/>
    <lineage>
        <taxon>Eukaryota</taxon>
        <taxon>Fungi</taxon>
        <taxon>Dikarya</taxon>
        <taxon>Ascomycota</taxon>
        <taxon>Pezizomycotina</taxon>
        <taxon>Dothideomycetes</taxon>
        <taxon>Dothideomycetidae</taxon>
        <taxon>Mycosphaerellales</taxon>
        <taxon>Mycosphaerellaceae</taxon>
        <taxon>Zymoseptoria</taxon>
    </lineage>
</organism>
<reference evidence="5 6" key="1">
    <citation type="submission" date="2015-03" db="EMBL/GenBank/DDBJ databases">
        <title>RNA-seq based gene annotation and comparative genomics of four Zymoseptoria species reveal species-specific pathogenicity related genes and transposable element activity.</title>
        <authorList>
            <person name="Grandaubert J."/>
            <person name="Bhattacharyya A."/>
            <person name="Stukenbrock E.H."/>
        </authorList>
    </citation>
    <scope>NUCLEOTIDE SEQUENCE [LARGE SCALE GENOMIC DNA]</scope>
    <source>
        <strain evidence="5 6">Zb18110</strain>
    </source>
</reference>
<dbReference type="InterPro" id="IPR001138">
    <property type="entry name" value="Zn2Cys6_DnaBD"/>
</dbReference>
<dbReference type="GO" id="GO:0006351">
    <property type="term" value="P:DNA-templated transcription"/>
    <property type="evidence" value="ECO:0007669"/>
    <property type="project" value="InterPro"/>
</dbReference>
<feature type="domain" description="Zn(2)-C6 fungal-type" evidence="4">
    <location>
        <begin position="39"/>
        <end position="69"/>
    </location>
</feature>
<protein>
    <submittedName>
        <fullName evidence="5">C6 transcription factor like protein</fullName>
    </submittedName>
</protein>
<dbReference type="SUPFAM" id="SSF57701">
    <property type="entry name" value="Zn2/Cys6 DNA-binding domain"/>
    <property type="match status" value="1"/>
</dbReference>
<keyword evidence="1" id="KW-0479">Metal-binding</keyword>
<dbReference type="PROSITE" id="PS00463">
    <property type="entry name" value="ZN2_CY6_FUNGAL_1"/>
    <property type="match status" value="1"/>
</dbReference>
<dbReference type="AlphaFoldDB" id="A0A0F4GD53"/>
<comment type="caution">
    <text evidence="5">The sequence shown here is derived from an EMBL/GenBank/DDBJ whole genome shotgun (WGS) entry which is preliminary data.</text>
</comment>
<dbReference type="CDD" id="cd12148">
    <property type="entry name" value="fungal_TF_MHR"/>
    <property type="match status" value="1"/>
</dbReference>
<evidence type="ECO:0000256" key="3">
    <source>
        <dbReference type="SAM" id="MobiDB-lite"/>
    </source>
</evidence>
<dbReference type="SMART" id="SM00066">
    <property type="entry name" value="GAL4"/>
    <property type="match status" value="1"/>
</dbReference>
<sequence>MNGKPGTHSPGSPASSSAVSSSTSRSRARSSKREQVVAACYECRSKKVKCDATRPACGRCSSRSLSCYYDVEPETSRAVALKRKHESVQDDLDRMTELYDYIRSRSEGEIRDLVSQIRQTADPFKFLKLVRDRNGDLPIGLPEPNVKAMMRELDASALEESRIKVRASPWTTIAGDGIVSHLISRTLEPSITTFIDEEALTADMSVQNPGTTPYCSALLVNVLCAFGTFGSTYVERIDSSKKLNDEGKLRVQFFNKARDLLEEERGKASLPTVQALFLLYLYWNSLGMDRAGLVYRLQGAEMFKKLRLGSQPLPCERGYNEAVNRRVCSRNAWGLFCAESYISYTYHQPSLIPIPTLPHYFTEPTPFERIDTVMIRTSEDVLEARCHLLSIFYRIASYKPREPNVLGSHADIATRQRLYDALRGWHSVLPDRPHYSPHQAIHYRVFRSQFHLLSAILWRPLQDIAVRLESGHTPAAVCIWHCTKVLDEVEANMRENPRDTECGARGSLSVLWLCHMLSFTLILMLRRHRDSLEPLVRVVRLLHALGTTWPIARVLLRAMYAISLQLRVELPKEALQYCRGTDMEESAHADMPTSYTVARHADFEDVDGQGDDSGDGIEVGGLISKWAALAIKPRNE</sequence>
<evidence type="ECO:0000259" key="4">
    <source>
        <dbReference type="PROSITE" id="PS50048"/>
    </source>
</evidence>
<dbReference type="PANTHER" id="PTHR47256:SF3">
    <property type="entry name" value="ZN(II)2CYS6 TRANSCRIPTION FACTOR (EUROFUNG)"/>
    <property type="match status" value="1"/>
</dbReference>
<dbReference type="InterPro" id="IPR036864">
    <property type="entry name" value="Zn2-C6_fun-type_DNA-bd_sf"/>
</dbReference>
<evidence type="ECO:0000256" key="2">
    <source>
        <dbReference type="ARBA" id="ARBA00023242"/>
    </source>
</evidence>
<dbReference type="PANTHER" id="PTHR47256">
    <property type="entry name" value="ZN(II)2CYS6 TRANSCRIPTION FACTOR (EUROFUNG)-RELATED"/>
    <property type="match status" value="1"/>
</dbReference>
<gene>
    <name evidence="5" type="ORF">TI39_contig4150g00016</name>
</gene>
<dbReference type="Proteomes" id="UP000033647">
    <property type="component" value="Unassembled WGS sequence"/>
</dbReference>
<keyword evidence="6" id="KW-1185">Reference proteome</keyword>
<dbReference type="Pfam" id="PF04082">
    <property type="entry name" value="Fungal_trans"/>
    <property type="match status" value="1"/>
</dbReference>
<dbReference type="EMBL" id="LAFY01004109">
    <property type="protein sequence ID" value="KJX94917.1"/>
    <property type="molecule type" value="Genomic_DNA"/>
</dbReference>
<evidence type="ECO:0000313" key="6">
    <source>
        <dbReference type="Proteomes" id="UP000033647"/>
    </source>
</evidence>
<keyword evidence="2" id="KW-0539">Nucleus</keyword>
<dbReference type="GO" id="GO:0003677">
    <property type="term" value="F:DNA binding"/>
    <property type="evidence" value="ECO:0007669"/>
    <property type="project" value="InterPro"/>
</dbReference>
<name>A0A0F4GD53_9PEZI</name>
<dbReference type="PROSITE" id="PS50048">
    <property type="entry name" value="ZN2_CY6_FUNGAL_2"/>
    <property type="match status" value="1"/>
</dbReference>
<dbReference type="GO" id="GO:0008270">
    <property type="term" value="F:zinc ion binding"/>
    <property type="evidence" value="ECO:0007669"/>
    <property type="project" value="InterPro"/>
</dbReference>
<dbReference type="Gene3D" id="4.10.240.10">
    <property type="entry name" value="Zn(2)-C6 fungal-type DNA-binding domain"/>
    <property type="match status" value="1"/>
</dbReference>
<evidence type="ECO:0000313" key="5">
    <source>
        <dbReference type="EMBL" id="KJX94917.1"/>
    </source>
</evidence>
<dbReference type="InterPro" id="IPR053187">
    <property type="entry name" value="Notoamide_regulator"/>
</dbReference>
<dbReference type="CDD" id="cd00067">
    <property type="entry name" value="GAL4"/>
    <property type="match status" value="1"/>
</dbReference>
<accession>A0A0F4GD53</accession>
<dbReference type="STRING" id="1047168.A0A0F4GD53"/>
<dbReference type="OrthoDB" id="10261408at2759"/>
<evidence type="ECO:0000256" key="1">
    <source>
        <dbReference type="ARBA" id="ARBA00022723"/>
    </source>
</evidence>
<proteinExistence type="predicted"/>